<dbReference type="Proteomes" id="UP000314294">
    <property type="component" value="Unassembled WGS sequence"/>
</dbReference>
<dbReference type="AlphaFoldDB" id="A0A4Z2GWD7"/>
<accession>A0A4Z2GWD7</accession>
<feature type="region of interest" description="Disordered" evidence="1">
    <location>
        <begin position="99"/>
        <end position="118"/>
    </location>
</feature>
<evidence type="ECO:0000259" key="2">
    <source>
        <dbReference type="PROSITE" id="PS50200"/>
    </source>
</evidence>
<dbReference type="InterPro" id="IPR029071">
    <property type="entry name" value="Ubiquitin-like_domsf"/>
</dbReference>
<evidence type="ECO:0000313" key="4">
    <source>
        <dbReference type="Proteomes" id="UP000314294"/>
    </source>
</evidence>
<proteinExistence type="predicted"/>
<evidence type="ECO:0000256" key="1">
    <source>
        <dbReference type="SAM" id="MobiDB-lite"/>
    </source>
</evidence>
<dbReference type="SUPFAM" id="SSF54236">
    <property type="entry name" value="Ubiquitin-like"/>
    <property type="match status" value="1"/>
</dbReference>
<reference evidence="3 4" key="1">
    <citation type="submission" date="2019-03" db="EMBL/GenBank/DDBJ databases">
        <title>First draft genome of Liparis tanakae, snailfish: a comprehensive survey of snailfish specific genes.</title>
        <authorList>
            <person name="Kim W."/>
            <person name="Song I."/>
            <person name="Jeong J.-H."/>
            <person name="Kim D."/>
            <person name="Kim S."/>
            <person name="Ryu S."/>
            <person name="Song J.Y."/>
            <person name="Lee S.K."/>
        </authorList>
    </citation>
    <scope>NUCLEOTIDE SEQUENCE [LARGE SCALE GENOMIC DNA]</scope>
    <source>
        <tissue evidence="3">Muscle</tissue>
    </source>
</reference>
<dbReference type="SMART" id="SM00314">
    <property type="entry name" value="RA"/>
    <property type="match status" value="1"/>
</dbReference>
<dbReference type="Gene3D" id="3.10.20.90">
    <property type="entry name" value="Phosphatidylinositol 3-kinase Catalytic Subunit, Chain A, domain 1"/>
    <property type="match status" value="1"/>
</dbReference>
<protein>
    <submittedName>
        <fullName evidence="3">Ral guanine nucleotide dissociation stimulator-like 1</fullName>
    </submittedName>
</protein>
<gene>
    <name evidence="3" type="primary">rgl1_1</name>
    <name evidence="3" type="ORF">EYF80_031791</name>
</gene>
<comment type="caution">
    <text evidence="3">The sequence shown here is derived from an EMBL/GenBank/DDBJ whole genome shotgun (WGS) entry which is preliminary data.</text>
</comment>
<dbReference type="Pfam" id="PF00788">
    <property type="entry name" value="RA"/>
    <property type="match status" value="1"/>
</dbReference>
<name>A0A4Z2GWD7_9TELE</name>
<evidence type="ECO:0000313" key="3">
    <source>
        <dbReference type="EMBL" id="TNN57967.1"/>
    </source>
</evidence>
<dbReference type="OrthoDB" id="26687at2759"/>
<dbReference type="CDD" id="cd00153">
    <property type="entry name" value="RA_RalGDS_like"/>
    <property type="match status" value="1"/>
</dbReference>
<dbReference type="InterPro" id="IPR000159">
    <property type="entry name" value="RA_dom"/>
</dbReference>
<dbReference type="PROSITE" id="PS50200">
    <property type="entry name" value="RA"/>
    <property type="match status" value="1"/>
</dbReference>
<feature type="domain" description="Ras-associating" evidence="2">
    <location>
        <begin position="9"/>
        <end position="96"/>
    </location>
</feature>
<keyword evidence="4" id="KW-1185">Reference proteome</keyword>
<organism evidence="3 4">
    <name type="scientific">Liparis tanakae</name>
    <name type="common">Tanaka's snailfish</name>
    <dbReference type="NCBI Taxonomy" id="230148"/>
    <lineage>
        <taxon>Eukaryota</taxon>
        <taxon>Metazoa</taxon>
        <taxon>Chordata</taxon>
        <taxon>Craniata</taxon>
        <taxon>Vertebrata</taxon>
        <taxon>Euteleostomi</taxon>
        <taxon>Actinopterygii</taxon>
        <taxon>Neopterygii</taxon>
        <taxon>Teleostei</taxon>
        <taxon>Neoteleostei</taxon>
        <taxon>Acanthomorphata</taxon>
        <taxon>Eupercaria</taxon>
        <taxon>Perciformes</taxon>
        <taxon>Cottioidei</taxon>
        <taxon>Cottales</taxon>
        <taxon>Liparidae</taxon>
        <taxon>Liparis</taxon>
    </lineage>
</organism>
<dbReference type="EMBL" id="SRLO01000392">
    <property type="protein sequence ID" value="TNN57967.1"/>
    <property type="molecule type" value="Genomic_DNA"/>
</dbReference>
<sequence>MTRRGVVGGHVDIRTRRGRVLTDLSASCQLTSQDHTRQVIERALEKHNMEDFSCQNFNLCQMLNNGKDLQLPDKANVFYAMCTSANYDFVLRRRWRSHGRRLGSSLSPGAPLKARHSK</sequence>
<dbReference type="GO" id="GO:0007165">
    <property type="term" value="P:signal transduction"/>
    <property type="evidence" value="ECO:0007669"/>
    <property type="project" value="InterPro"/>
</dbReference>